<proteinExistence type="predicted"/>
<organism evidence="1 2">
    <name type="scientific">Hypsizygus marmoreus</name>
    <name type="common">White beech mushroom</name>
    <name type="synonym">Agaricus marmoreus</name>
    <dbReference type="NCBI Taxonomy" id="39966"/>
    <lineage>
        <taxon>Eukaryota</taxon>
        <taxon>Fungi</taxon>
        <taxon>Dikarya</taxon>
        <taxon>Basidiomycota</taxon>
        <taxon>Agaricomycotina</taxon>
        <taxon>Agaricomycetes</taxon>
        <taxon>Agaricomycetidae</taxon>
        <taxon>Agaricales</taxon>
        <taxon>Tricholomatineae</taxon>
        <taxon>Lyophyllaceae</taxon>
        <taxon>Hypsizygus</taxon>
    </lineage>
</organism>
<dbReference type="Proteomes" id="UP000076154">
    <property type="component" value="Unassembled WGS sequence"/>
</dbReference>
<gene>
    <name evidence="1" type="ORF">Hypma_009724</name>
</gene>
<keyword evidence="2" id="KW-1185">Reference proteome</keyword>
<sequence length="147" mass="16338">MATVGGAALVIPTLLQPNTSKTLPPITFAINDTFVFLAISWRLLMVAWFESKTRHDLRYVVLGKYLPAFFRALLQDGQGLGDEQHNCRHFNFPSSGLCIAMHCVLMNTMACRILAKLSSGTFERSLYLHGGSAHDHAYHLSVNTGRM</sequence>
<evidence type="ECO:0000313" key="2">
    <source>
        <dbReference type="Proteomes" id="UP000076154"/>
    </source>
</evidence>
<dbReference type="InParanoid" id="A0A369JLE5"/>
<evidence type="ECO:0000313" key="1">
    <source>
        <dbReference type="EMBL" id="RDB23019.1"/>
    </source>
</evidence>
<dbReference type="EMBL" id="LUEZ02000048">
    <property type="protein sequence ID" value="RDB23019.1"/>
    <property type="molecule type" value="Genomic_DNA"/>
</dbReference>
<reference evidence="1" key="1">
    <citation type="submission" date="2018-04" db="EMBL/GenBank/DDBJ databases">
        <title>Whole genome sequencing of Hypsizygus marmoreus.</title>
        <authorList>
            <person name="Choi I.-G."/>
            <person name="Min B."/>
            <person name="Kim J.-G."/>
            <person name="Kim S."/>
            <person name="Oh Y.-L."/>
            <person name="Kong W.-S."/>
            <person name="Park H."/>
            <person name="Jeong J."/>
            <person name="Song E.-S."/>
        </authorList>
    </citation>
    <scope>NUCLEOTIDE SEQUENCE [LARGE SCALE GENOMIC DNA]</scope>
    <source>
        <strain evidence="1">51987-8</strain>
    </source>
</reference>
<accession>A0A369JLE5</accession>
<dbReference type="OrthoDB" id="3038990at2759"/>
<dbReference type="AlphaFoldDB" id="A0A369JLE5"/>
<dbReference type="STRING" id="39966.A0A369JLE5"/>
<comment type="caution">
    <text evidence="1">The sequence shown here is derived from an EMBL/GenBank/DDBJ whole genome shotgun (WGS) entry which is preliminary data.</text>
</comment>
<protein>
    <submittedName>
        <fullName evidence="1">Uncharacterized protein</fullName>
    </submittedName>
</protein>
<name>A0A369JLE5_HYPMA</name>